<accession>A0A482MSW7</accession>
<sequence>MKYIIMIVAAYAAMAVGMNVAHANIKTHKYSFTTTYIVTEADKIPACIISGGGMPLVTPNTCDRAVRIMAQLIRKDDPTAILDFTLDGLELSKS</sequence>
<dbReference type="Proteomes" id="UP000307461">
    <property type="component" value="Segment"/>
</dbReference>
<organism evidence="1 2">
    <name type="scientific">Escherichia phage PTXU04</name>
    <dbReference type="NCBI Taxonomy" id="2508206"/>
    <lineage>
        <taxon>Viruses</taxon>
        <taxon>Duplodnaviria</taxon>
        <taxon>Heunggongvirae</taxon>
        <taxon>Uroviricota</taxon>
        <taxon>Caudoviricetes</taxon>
        <taxon>Xuquatrovirus</taxon>
        <taxon>Xuquatrovirus PTXU04</taxon>
    </lineage>
</organism>
<dbReference type="EMBL" id="MK373772">
    <property type="protein sequence ID" value="QBQ76676.1"/>
    <property type="molecule type" value="Genomic_DNA"/>
</dbReference>
<protein>
    <submittedName>
        <fullName evidence="1">Uncharacterized protein</fullName>
    </submittedName>
</protein>
<name>A0A482MSW7_9CAUD</name>
<reference evidence="1 2" key="1">
    <citation type="submission" date="2019-01" db="EMBL/GenBank/DDBJ databases">
        <title>Still something new to discover - new insights into E. coli phage diversity and taxonomy.</title>
        <authorList>
            <person name="Korf I.H.E."/>
            <person name="Adriaennsens E."/>
            <person name="Dreiseikelmann B."/>
            <person name="Kropinski A."/>
            <person name="Nimtz M."/>
            <person name="Meier-Kolthoff J.P."/>
            <person name="Rohde M."/>
            <person name="van Raaij M."/>
            <person name="Wittmann J."/>
        </authorList>
    </citation>
    <scope>NUCLEOTIDE SEQUENCE [LARGE SCALE GENOMIC DNA]</scope>
</reference>
<proteinExistence type="predicted"/>
<evidence type="ECO:0000313" key="1">
    <source>
        <dbReference type="EMBL" id="QBQ76676.1"/>
    </source>
</evidence>
<gene>
    <name evidence="1" type="ORF">PTXU04_00062</name>
</gene>
<evidence type="ECO:0000313" key="2">
    <source>
        <dbReference type="Proteomes" id="UP000307461"/>
    </source>
</evidence>
<keyword evidence="2" id="KW-1185">Reference proteome</keyword>